<comment type="caution">
    <text evidence="1">The sequence shown here is derived from an EMBL/GenBank/DDBJ whole genome shotgun (WGS) entry which is preliminary data.</text>
</comment>
<evidence type="ECO:0000313" key="1">
    <source>
        <dbReference type="EMBL" id="GAL68441.1"/>
    </source>
</evidence>
<dbReference type="eggNOG" id="ENOG503333N">
    <property type="taxonomic scope" value="Bacteria"/>
</dbReference>
<dbReference type="EMBL" id="BBNR01000020">
    <property type="protein sequence ID" value="GAL68441.1"/>
    <property type="molecule type" value="Genomic_DNA"/>
</dbReference>
<proteinExistence type="predicted"/>
<name>A0A090VUQ1_9FLAO</name>
<dbReference type="RefSeq" id="WP_052417969.1">
    <property type="nucleotide sequence ID" value="NZ_BBNR01000020.1"/>
</dbReference>
<organism evidence="1 2">
    <name type="scientific">Jejuia pallidilutea</name>
    <dbReference type="NCBI Taxonomy" id="504487"/>
    <lineage>
        <taxon>Bacteria</taxon>
        <taxon>Pseudomonadati</taxon>
        <taxon>Bacteroidota</taxon>
        <taxon>Flavobacteriia</taxon>
        <taxon>Flavobacteriales</taxon>
        <taxon>Flavobacteriaceae</taxon>
        <taxon>Jejuia</taxon>
    </lineage>
</organism>
<reference evidence="1 2" key="1">
    <citation type="journal article" date="2014" name="Genome Announc.">
        <title>Draft Genome Sequence of Marine Flavobacterium Jejuia pallidilutea Strain 11shimoA1 and Pigmentation Mutants.</title>
        <authorList>
            <person name="Takatani N."/>
            <person name="Nakanishi M."/>
            <person name="Meirelles P."/>
            <person name="Mino S."/>
            <person name="Suda W."/>
            <person name="Oshima K."/>
            <person name="Hattori M."/>
            <person name="Ohkuma M."/>
            <person name="Hosokawa M."/>
            <person name="Miyashita K."/>
            <person name="Thompson F.L."/>
            <person name="Niwa A."/>
            <person name="Sawabe T."/>
            <person name="Sawabe T."/>
        </authorList>
    </citation>
    <scope>NUCLEOTIDE SEQUENCE [LARGE SCALE GENOMIC DNA]</scope>
    <source>
        <strain evidence="1 2">JCM 19301</strain>
    </source>
</reference>
<dbReference type="STRING" id="504487.JCM19538_547"/>
<sequence>MKVGAPIVFVFLSALILINSIKVSLTYGYYELDPIGFIEKLCENKDQPELQCNGKCHLKKVAKSQDNKQNTPESIIDFKEITLYPSHNSEFVFPKIIYNKKPASISYKNLYSFINTYSFFIPQEYSTLYFRSSIYYPNFLS</sequence>
<gene>
    <name evidence="1" type="ORF">JCM19301_84</name>
</gene>
<evidence type="ECO:0000313" key="2">
    <source>
        <dbReference type="Proteomes" id="UP000029641"/>
    </source>
</evidence>
<protein>
    <submittedName>
        <fullName evidence="1">Uncharacterized protein</fullName>
    </submittedName>
</protein>
<dbReference type="AlphaFoldDB" id="A0A090VUQ1"/>
<dbReference type="Proteomes" id="UP000029641">
    <property type="component" value="Unassembled WGS sequence"/>
</dbReference>
<accession>A0A090VUQ1</accession>